<dbReference type="GO" id="GO:0009314">
    <property type="term" value="P:response to radiation"/>
    <property type="evidence" value="ECO:0007669"/>
    <property type="project" value="UniProtKB-ARBA"/>
</dbReference>
<name>A0A1F8F6Y7_9BACT</name>
<protein>
    <recommendedName>
        <fullName evidence="9">DNA 3'-5' helicase</fullName>
        <ecNumber evidence="9">5.6.2.4</ecNumber>
    </recommendedName>
</protein>
<evidence type="ECO:0000256" key="6">
    <source>
        <dbReference type="ARBA" id="ARBA00023125"/>
    </source>
</evidence>
<keyword evidence="5 11" id="KW-0067">ATP-binding</keyword>
<evidence type="ECO:0000256" key="8">
    <source>
        <dbReference type="ARBA" id="ARBA00034617"/>
    </source>
</evidence>
<dbReference type="PROSITE" id="PS51217">
    <property type="entry name" value="UVRD_HELICASE_CTER"/>
    <property type="match status" value="1"/>
</dbReference>
<dbReference type="InterPro" id="IPR014017">
    <property type="entry name" value="DNA_helicase_UvrD-like_C"/>
</dbReference>
<dbReference type="Gene3D" id="3.40.50.300">
    <property type="entry name" value="P-loop containing nucleotide triphosphate hydrolases"/>
    <property type="match status" value="2"/>
</dbReference>
<accession>A0A1F8F6Y7</accession>
<evidence type="ECO:0000256" key="1">
    <source>
        <dbReference type="ARBA" id="ARBA00009922"/>
    </source>
</evidence>
<dbReference type="PANTHER" id="PTHR11070">
    <property type="entry name" value="UVRD / RECB / PCRA DNA HELICASE FAMILY MEMBER"/>
    <property type="match status" value="1"/>
</dbReference>
<keyword evidence="7" id="KW-0413">Isomerase</keyword>
<comment type="caution">
    <text evidence="14">The sequence shown here is derived from an EMBL/GenBank/DDBJ whole genome shotgun (WGS) entry which is preliminary data.</text>
</comment>
<dbReference type="CDD" id="cd17932">
    <property type="entry name" value="DEXQc_UvrD"/>
    <property type="match status" value="1"/>
</dbReference>
<dbReference type="EC" id="5.6.2.4" evidence="9"/>
<dbReference type="CDD" id="cd18807">
    <property type="entry name" value="SF1_C_UvrD"/>
    <property type="match status" value="1"/>
</dbReference>
<comment type="similarity">
    <text evidence="1">Belongs to the helicase family. UvrD subfamily.</text>
</comment>
<dbReference type="SUPFAM" id="SSF52540">
    <property type="entry name" value="P-loop containing nucleoside triphosphate hydrolases"/>
    <property type="match status" value="1"/>
</dbReference>
<dbReference type="GO" id="GO:0005524">
    <property type="term" value="F:ATP binding"/>
    <property type="evidence" value="ECO:0007669"/>
    <property type="project" value="UniProtKB-UniRule"/>
</dbReference>
<evidence type="ECO:0000256" key="11">
    <source>
        <dbReference type="PROSITE-ProRule" id="PRU00560"/>
    </source>
</evidence>
<dbReference type="Pfam" id="PF00580">
    <property type="entry name" value="UvrD-helicase"/>
    <property type="match status" value="1"/>
</dbReference>
<evidence type="ECO:0000256" key="4">
    <source>
        <dbReference type="ARBA" id="ARBA00022806"/>
    </source>
</evidence>
<gene>
    <name evidence="14" type="ORF">A3C61_02170</name>
</gene>
<dbReference type="GO" id="GO:0033202">
    <property type="term" value="C:DNA helicase complex"/>
    <property type="evidence" value="ECO:0007669"/>
    <property type="project" value="TreeGrafter"/>
</dbReference>
<evidence type="ECO:0000256" key="3">
    <source>
        <dbReference type="ARBA" id="ARBA00022801"/>
    </source>
</evidence>
<feature type="binding site" evidence="11">
    <location>
        <begin position="28"/>
        <end position="35"/>
    </location>
    <ligand>
        <name>ATP</name>
        <dbReference type="ChEBI" id="CHEBI:30616"/>
    </ligand>
</feature>
<evidence type="ECO:0000256" key="2">
    <source>
        <dbReference type="ARBA" id="ARBA00022741"/>
    </source>
</evidence>
<dbReference type="PROSITE" id="PS51198">
    <property type="entry name" value="UVRD_HELICASE_ATP_BIND"/>
    <property type="match status" value="1"/>
</dbReference>
<comment type="catalytic activity">
    <reaction evidence="8">
        <text>Couples ATP hydrolysis with the unwinding of duplex DNA by translocating in the 3'-5' direction.</text>
        <dbReference type="EC" id="5.6.2.4"/>
    </reaction>
</comment>
<dbReference type="EMBL" id="MGJO01000058">
    <property type="protein sequence ID" value="OGN08016.1"/>
    <property type="molecule type" value="Genomic_DNA"/>
</dbReference>
<dbReference type="InterPro" id="IPR013986">
    <property type="entry name" value="DExx_box_DNA_helicase_dom_sf"/>
</dbReference>
<dbReference type="GO" id="GO:0043138">
    <property type="term" value="F:3'-5' DNA helicase activity"/>
    <property type="evidence" value="ECO:0007669"/>
    <property type="project" value="UniProtKB-EC"/>
</dbReference>
<evidence type="ECO:0000313" key="15">
    <source>
        <dbReference type="Proteomes" id="UP000178908"/>
    </source>
</evidence>
<evidence type="ECO:0000259" key="13">
    <source>
        <dbReference type="PROSITE" id="PS51217"/>
    </source>
</evidence>
<dbReference type="InterPro" id="IPR000212">
    <property type="entry name" value="DNA_helicase_UvrD/REP"/>
</dbReference>
<keyword evidence="6" id="KW-0238">DNA-binding</keyword>
<sequence length="669" mass="76851">MSDKIFENLNTKQIESVKVVDGPVLVISGPGSGKTRCLTHRVAYLMSQGIKPENILAVTFTNKAAGEMRERISNLLGCKIPKSTYYATTNFPLIGTFHSIGLSILRQEIPQLGYSRSFNIFDEDDQLSLVKRVMGDLEIDTKSFNPKIILYKISELKTNLIFAESYESKEFFAEIVAKVYKRYQQELKNLNAVDFDDLIVLPVKIFKQNEETLKKYQDSWKYILVDEYQDTSRDQYTFISLLAQKHHNLFCIGDDAQSIYQFRRADIRNILNFQKDYPEAKIILLEQNYRSSKNIISAAQGIISNNKNQIPKELWTENNSGEKIVIAEAMNEKHEASIVISKIEDLMRQNYTAKNFAILYRTHAQSRAIEEALIISGHPYQIIGGLKFYERKEIKDILAYLKLIINPTDSLALERIYNIPARGIGKVLIEKVRATGEPKITKAMADIIKEKNLPVRQLSALKDFHTLLTELTGISETKNLPQVIRSIIKKTNYEEYLKEFHLSKTHDNESLEERIENLKELFTVASKYEELSGKDGAEKFLEEIALLQNADRVKSSADDHAAGKITLMTTHSSKGLEFPVVFVVGLEEGLFPHSRTLINPIELEEERRLCYVAVTRAKEHLILTYTKFRNIYGSHSMNLPSRFISEIPQKLLDYELTSWDNEEEEIVRY</sequence>
<evidence type="ECO:0000259" key="12">
    <source>
        <dbReference type="PROSITE" id="PS51198"/>
    </source>
</evidence>
<dbReference type="Proteomes" id="UP000178908">
    <property type="component" value="Unassembled WGS sequence"/>
</dbReference>
<keyword evidence="4 11" id="KW-0347">Helicase</keyword>
<dbReference type="GO" id="GO:0016887">
    <property type="term" value="F:ATP hydrolysis activity"/>
    <property type="evidence" value="ECO:0007669"/>
    <property type="project" value="RHEA"/>
</dbReference>
<dbReference type="GO" id="GO:0000725">
    <property type="term" value="P:recombinational repair"/>
    <property type="evidence" value="ECO:0007669"/>
    <property type="project" value="TreeGrafter"/>
</dbReference>
<comment type="catalytic activity">
    <reaction evidence="10">
        <text>ATP + H2O = ADP + phosphate + H(+)</text>
        <dbReference type="Rhea" id="RHEA:13065"/>
        <dbReference type="ChEBI" id="CHEBI:15377"/>
        <dbReference type="ChEBI" id="CHEBI:15378"/>
        <dbReference type="ChEBI" id="CHEBI:30616"/>
        <dbReference type="ChEBI" id="CHEBI:43474"/>
        <dbReference type="ChEBI" id="CHEBI:456216"/>
        <dbReference type="EC" id="5.6.2.4"/>
    </reaction>
</comment>
<dbReference type="InterPro" id="IPR014016">
    <property type="entry name" value="UvrD-like_ATP-bd"/>
</dbReference>
<keyword evidence="3 11" id="KW-0378">Hydrolase</keyword>
<keyword evidence="2 11" id="KW-0547">Nucleotide-binding</keyword>
<dbReference type="Gene3D" id="1.10.486.10">
    <property type="entry name" value="PCRA, domain 4"/>
    <property type="match status" value="1"/>
</dbReference>
<feature type="domain" description="UvrD-like helicase C-terminal" evidence="13">
    <location>
        <begin position="293"/>
        <end position="575"/>
    </location>
</feature>
<dbReference type="GO" id="GO:0005829">
    <property type="term" value="C:cytosol"/>
    <property type="evidence" value="ECO:0007669"/>
    <property type="project" value="TreeGrafter"/>
</dbReference>
<organism evidence="14 15">
    <name type="scientific">Candidatus Yanofskybacteria bacterium RIFCSPHIGHO2_02_FULL_39_10</name>
    <dbReference type="NCBI Taxonomy" id="1802674"/>
    <lineage>
        <taxon>Bacteria</taxon>
        <taxon>Candidatus Yanofskyibacteriota</taxon>
    </lineage>
</organism>
<evidence type="ECO:0000256" key="9">
    <source>
        <dbReference type="ARBA" id="ARBA00034808"/>
    </source>
</evidence>
<dbReference type="GO" id="GO:0003677">
    <property type="term" value="F:DNA binding"/>
    <property type="evidence" value="ECO:0007669"/>
    <property type="project" value="UniProtKB-KW"/>
</dbReference>
<dbReference type="Gene3D" id="1.10.10.160">
    <property type="match status" value="1"/>
</dbReference>
<evidence type="ECO:0000256" key="10">
    <source>
        <dbReference type="ARBA" id="ARBA00048988"/>
    </source>
</evidence>
<feature type="domain" description="UvrD-like helicase ATP-binding" evidence="12">
    <location>
        <begin position="7"/>
        <end position="292"/>
    </location>
</feature>
<evidence type="ECO:0000256" key="7">
    <source>
        <dbReference type="ARBA" id="ARBA00023235"/>
    </source>
</evidence>
<dbReference type="FunFam" id="1.10.10.160:FF:000001">
    <property type="entry name" value="ATP-dependent DNA helicase"/>
    <property type="match status" value="1"/>
</dbReference>
<evidence type="ECO:0000256" key="5">
    <source>
        <dbReference type="ARBA" id="ARBA00022840"/>
    </source>
</evidence>
<dbReference type="Pfam" id="PF13361">
    <property type="entry name" value="UvrD_C"/>
    <property type="match status" value="1"/>
</dbReference>
<reference evidence="14 15" key="1">
    <citation type="journal article" date="2016" name="Nat. Commun.">
        <title>Thousands of microbial genomes shed light on interconnected biogeochemical processes in an aquifer system.</title>
        <authorList>
            <person name="Anantharaman K."/>
            <person name="Brown C.T."/>
            <person name="Hug L.A."/>
            <person name="Sharon I."/>
            <person name="Castelle C.J."/>
            <person name="Probst A.J."/>
            <person name="Thomas B.C."/>
            <person name="Singh A."/>
            <person name="Wilkins M.J."/>
            <person name="Karaoz U."/>
            <person name="Brodie E.L."/>
            <person name="Williams K.H."/>
            <person name="Hubbard S.S."/>
            <person name="Banfield J.F."/>
        </authorList>
    </citation>
    <scope>NUCLEOTIDE SEQUENCE [LARGE SCALE GENOMIC DNA]</scope>
</reference>
<proteinExistence type="inferred from homology"/>
<dbReference type="PANTHER" id="PTHR11070:SF2">
    <property type="entry name" value="ATP-DEPENDENT DNA HELICASE SRS2"/>
    <property type="match status" value="1"/>
</dbReference>
<evidence type="ECO:0000313" key="14">
    <source>
        <dbReference type="EMBL" id="OGN08016.1"/>
    </source>
</evidence>
<dbReference type="AlphaFoldDB" id="A0A1F8F6Y7"/>
<dbReference type="InterPro" id="IPR027417">
    <property type="entry name" value="P-loop_NTPase"/>
</dbReference>